<reference evidence="8" key="1">
    <citation type="submission" date="2016-10" db="EMBL/GenBank/DDBJ databases">
        <authorList>
            <person name="Varghese N."/>
            <person name="Submissions S."/>
        </authorList>
    </citation>
    <scope>NUCLEOTIDE SEQUENCE [LARGE SCALE GENOMIC DNA]</scope>
    <source>
        <strain evidence="8">DSM 26348</strain>
    </source>
</reference>
<dbReference type="CDD" id="cd00009">
    <property type="entry name" value="AAA"/>
    <property type="match status" value="1"/>
</dbReference>
<dbReference type="Gene3D" id="3.40.50.300">
    <property type="entry name" value="P-loop containing nucleotide triphosphate hydrolases"/>
    <property type="match status" value="1"/>
</dbReference>
<dbReference type="Gene3D" id="1.10.8.60">
    <property type="match status" value="1"/>
</dbReference>
<keyword evidence="7" id="KW-0238">DNA-binding</keyword>
<feature type="domain" description="Sigma-54 factor interaction" evidence="6">
    <location>
        <begin position="166"/>
        <end position="395"/>
    </location>
</feature>
<evidence type="ECO:0000313" key="7">
    <source>
        <dbReference type="EMBL" id="SFI85809.1"/>
    </source>
</evidence>
<dbReference type="STRING" id="1576369.SAMN05421753_1134"/>
<keyword evidence="1" id="KW-0547">Nucleotide-binding</keyword>
<organism evidence="7 8">
    <name type="scientific">Planctomicrobium piriforme</name>
    <dbReference type="NCBI Taxonomy" id="1576369"/>
    <lineage>
        <taxon>Bacteria</taxon>
        <taxon>Pseudomonadati</taxon>
        <taxon>Planctomycetota</taxon>
        <taxon>Planctomycetia</taxon>
        <taxon>Planctomycetales</taxon>
        <taxon>Planctomycetaceae</taxon>
        <taxon>Planctomicrobium</taxon>
    </lineage>
</organism>
<evidence type="ECO:0000256" key="4">
    <source>
        <dbReference type="ARBA" id="ARBA00023163"/>
    </source>
</evidence>
<dbReference type="SUPFAM" id="SSF46689">
    <property type="entry name" value="Homeodomain-like"/>
    <property type="match status" value="1"/>
</dbReference>
<evidence type="ECO:0000256" key="2">
    <source>
        <dbReference type="ARBA" id="ARBA00022840"/>
    </source>
</evidence>
<dbReference type="Pfam" id="PF02954">
    <property type="entry name" value="HTH_8"/>
    <property type="match status" value="1"/>
</dbReference>
<dbReference type="InterPro" id="IPR002197">
    <property type="entry name" value="HTH_Fis"/>
</dbReference>
<evidence type="ECO:0000256" key="5">
    <source>
        <dbReference type="SAM" id="MobiDB-lite"/>
    </source>
</evidence>
<dbReference type="FunFam" id="3.40.50.300:FF:000006">
    <property type="entry name" value="DNA-binding transcriptional regulator NtrC"/>
    <property type="match status" value="1"/>
</dbReference>
<keyword evidence="8" id="KW-1185">Reference proteome</keyword>
<dbReference type="InterPro" id="IPR027417">
    <property type="entry name" value="P-loop_NTPase"/>
</dbReference>
<dbReference type="Pfam" id="PF25601">
    <property type="entry name" value="AAA_lid_14"/>
    <property type="match status" value="1"/>
</dbReference>
<protein>
    <submittedName>
        <fullName evidence="7">DNA-binding transcriptional response regulator, NtrC family, contains REC, AAA-type ATPase, and a Fis-type DNA-binding domains</fullName>
    </submittedName>
</protein>
<feature type="compositionally biased region" description="Pro residues" evidence="5">
    <location>
        <begin position="130"/>
        <end position="140"/>
    </location>
</feature>
<dbReference type="InterPro" id="IPR009057">
    <property type="entry name" value="Homeodomain-like_sf"/>
</dbReference>
<dbReference type="PROSITE" id="PS50045">
    <property type="entry name" value="SIGMA54_INTERACT_4"/>
    <property type="match status" value="1"/>
</dbReference>
<evidence type="ECO:0000259" key="6">
    <source>
        <dbReference type="PROSITE" id="PS50045"/>
    </source>
</evidence>
<dbReference type="InterPro" id="IPR025662">
    <property type="entry name" value="Sigma_54_int_dom_ATP-bd_1"/>
</dbReference>
<accession>A0A1I3LLZ6</accession>
<dbReference type="EMBL" id="FOQD01000013">
    <property type="protein sequence ID" value="SFI85809.1"/>
    <property type="molecule type" value="Genomic_DNA"/>
</dbReference>
<dbReference type="GO" id="GO:0005524">
    <property type="term" value="F:ATP binding"/>
    <property type="evidence" value="ECO:0007669"/>
    <property type="project" value="UniProtKB-KW"/>
</dbReference>
<dbReference type="PRINTS" id="PR01590">
    <property type="entry name" value="HTHFIS"/>
</dbReference>
<dbReference type="InterPro" id="IPR058031">
    <property type="entry name" value="AAA_lid_NorR"/>
</dbReference>
<dbReference type="SUPFAM" id="SSF52540">
    <property type="entry name" value="P-loop containing nucleoside triphosphate hydrolases"/>
    <property type="match status" value="1"/>
</dbReference>
<dbReference type="Proteomes" id="UP000199518">
    <property type="component" value="Unassembled WGS sequence"/>
</dbReference>
<dbReference type="PANTHER" id="PTHR32071">
    <property type="entry name" value="TRANSCRIPTIONAL REGULATORY PROTEIN"/>
    <property type="match status" value="1"/>
</dbReference>
<dbReference type="InterPro" id="IPR025944">
    <property type="entry name" value="Sigma_54_int_dom_CS"/>
</dbReference>
<dbReference type="InterPro" id="IPR002078">
    <property type="entry name" value="Sigma_54_int"/>
</dbReference>
<dbReference type="InterPro" id="IPR003593">
    <property type="entry name" value="AAA+_ATPase"/>
</dbReference>
<dbReference type="AlphaFoldDB" id="A0A1I3LLZ6"/>
<evidence type="ECO:0000256" key="1">
    <source>
        <dbReference type="ARBA" id="ARBA00022741"/>
    </source>
</evidence>
<keyword evidence="2" id="KW-0067">ATP-binding</keyword>
<sequence length="485" mass="53178">MQTPTVIIATADERLGRDLAGSLAGSHQLSVTTQIEQVRFLLSAPGPDLLLLDVRFTTDNGRAASELLTAMTASHPQTCVIALVSAQSHLAVNLPEHPSLTPYHGAVSAVEVRALISRTLAAKAAAAPAPVDPTPAPQPAPASAQPRDAGPNSFGAAVFEGVTRQFETRSHELKKMLDDLMIAASHDVTILLIGETGSGKTFLSNLVHESSPRKDEPFLHIACGALPRDLLESELFGHVKGAFTSAHADKEGKFLAARRGTILLDEIDVLGPEQQVKLLRVIETGEFEPVGSNQTYRSQARLVVASNLELQPLVEQGKFRPDLYYRLNMLKFELPPLRKRKADIIPLAKKFISHFQQKHSIQIHRIDDSMLDELLTYPWPGNVRELEHVIQRAVIYCRNGVLSREHLPAHLLSGHAGPTNDASVHLGASGLTTQHSLERQVAVSEKEIIEQALFKNNFSRTRTAVDLGISRVTLYNKMKKYEMLK</sequence>
<dbReference type="PROSITE" id="PS00688">
    <property type="entry name" value="SIGMA54_INTERACT_3"/>
    <property type="match status" value="1"/>
</dbReference>
<dbReference type="RefSeq" id="WP_245764644.1">
    <property type="nucleotide sequence ID" value="NZ_FOQD01000013.1"/>
</dbReference>
<keyword evidence="3" id="KW-0805">Transcription regulation</keyword>
<dbReference type="Gene3D" id="1.10.10.60">
    <property type="entry name" value="Homeodomain-like"/>
    <property type="match status" value="1"/>
</dbReference>
<evidence type="ECO:0000256" key="3">
    <source>
        <dbReference type="ARBA" id="ARBA00023015"/>
    </source>
</evidence>
<dbReference type="PROSITE" id="PS00675">
    <property type="entry name" value="SIGMA54_INTERACT_1"/>
    <property type="match status" value="1"/>
</dbReference>
<feature type="region of interest" description="Disordered" evidence="5">
    <location>
        <begin position="127"/>
        <end position="154"/>
    </location>
</feature>
<dbReference type="GO" id="GO:0043565">
    <property type="term" value="F:sequence-specific DNA binding"/>
    <property type="evidence" value="ECO:0007669"/>
    <property type="project" value="InterPro"/>
</dbReference>
<dbReference type="SMART" id="SM00382">
    <property type="entry name" value="AAA"/>
    <property type="match status" value="1"/>
</dbReference>
<name>A0A1I3LLZ6_9PLAN</name>
<proteinExistence type="predicted"/>
<evidence type="ECO:0000313" key="8">
    <source>
        <dbReference type="Proteomes" id="UP000199518"/>
    </source>
</evidence>
<gene>
    <name evidence="7" type="ORF">SAMN05421753_1134</name>
</gene>
<dbReference type="Pfam" id="PF00158">
    <property type="entry name" value="Sigma54_activat"/>
    <property type="match status" value="1"/>
</dbReference>
<dbReference type="GO" id="GO:0006355">
    <property type="term" value="P:regulation of DNA-templated transcription"/>
    <property type="evidence" value="ECO:0007669"/>
    <property type="project" value="InterPro"/>
</dbReference>
<keyword evidence="4" id="KW-0804">Transcription</keyword>